<dbReference type="InterPro" id="IPR014710">
    <property type="entry name" value="RmlC-like_jellyroll"/>
</dbReference>
<dbReference type="Gene3D" id="2.60.120.10">
    <property type="entry name" value="Jelly Rolls"/>
    <property type="match status" value="1"/>
</dbReference>
<evidence type="ECO:0000256" key="1">
    <source>
        <dbReference type="ARBA" id="ARBA00022723"/>
    </source>
</evidence>
<dbReference type="Pfam" id="PF07883">
    <property type="entry name" value="Cupin_2"/>
    <property type="match status" value="1"/>
</dbReference>
<accession>E8UYU6</accession>
<dbReference type="HOGENOM" id="CLU_103066_3_0_0"/>
<dbReference type="EMBL" id="CP002467">
    <property type="protein sequence ID" value="ADV84312.1"/>
    <property type="molecule type" value="Genomic_DNA"/>
</dbReference>
<gene>
    <name evidence="3" type="ordered locus">AciPR4_3559</name>
</gene>
<name>E8UYU6_TERSS</name>
<dbReference type="GO" id="GO:0046872">
    <property type="term" value="F:metal ion binding"/>
    <property type="evidence" value="ECO:0007669"/>
    <property type="project" value="UniProtKB-KW"/>
</dbReference>
<reference evidence="3 4" key="1">
    <citation type="journal article" date="2012" name="Stand. Genomic Sci.">
        <title>Complete genome sequence of Terriglobus saanensis type strain SP1PR4(T), an Acidobacteria from tundra soil.</title>
        <authorList>
            <person name="Rawat S.R."/>
            <person name="Mannisto M.K."/>
            <person name="Starovoytov V."/>
            <person name="Goodwin L."/>
            <person name="Nolan M."/>
            <person name="Hauser L."/>
            <person name="Land M."/>
            <person name="Davenport K.W."/>
            <person name="Woyke T."/>
            <person name="Haggblom M.M."/>
        </authorList>
    </citation>
    <scope>NUCLEOTIDE SEQUENCE</scope>
    <source>
        <strain evidence="4">ATCC BAA-1853 / DSM 23119 / SP1PR4</strain>
    </source>
</reference>
<dbReference type="RefSeq" id="WP_013570042.1">
    <property type="nucleotide sequence ID" value="NC_014963.1"/>
</dbReference>
<dbReference type="eggNOG" id="COG1917">
    <property type="taxonomic scope" value="Bacteria"/>
</dbReference>
<sequence length="169" mass="18531">MTQAAAGETLSEQETLSVMGVLVRFIATPEEVDDVLGAMHGTIPPGVFIPLHSHPDAEILYVLKGSIEVYQEAGASSEWRTMQAGSTISIPRNAKHAFRNTSSQPVTAIVVIGQELYRFFREIARSFDPSKPPAPPTAEEREHFFKVVARYGYWLGSAEENAAIGLMLQ</sequence>
<keyword evidence="1" id="KW-0479">Metal-binding</keyword>
<evidence type="ECO:0000313" key="4">
    <source>
        <dbReference type="Proteomes" id="UP000006844"/>
    </source>
</evidence>
<dbReference type="InterPro" id="IPR013096">
    <property type="entry name" value="Cupin_2"/>
</dbReference>
<dbReference type="AlphaFoldDB" id="E8UYU6"/>
<keyword evidence="4" id="KW-1185">Reference proteome</keyword>
<organism evidence="3 4">
    <name type="scientific">Terriglobus saanensis (strain ATCC BAA-1853 / DSM 23119 / SP1PR4)</name>
    <dbReference type="NCBI Taxonomy" id="401053"/>
    <lineage>
        <taxon>Bacteria</taxon>
        <taxon>Pseudomonadati</taxon>
        <taxon>Acidobacteriota</taxon>
        <taxon>Terriglobia</taxon>
        <taxon>Terriglobales</taxon>
        <taxon>Acidobacteriaceae</taxon>
        <taxon>Terriglobus</taxon>
    </lineage>
</organism>
<dbReference type="InterPro" id="IPR011051">
    <property type="entry name" value="RmlC_Cupin_sf"/>
</dbReference>
<dbReference type="PANTHER" id="PTHR35848:SF6">
    <property type="entry name" value="CUPIN TYPE-2 DOMAIN-CONTAINING PROTEIN"/>
    <property type="match status" value="1"/>
</dbReference>
<dbReference type="InterPro" id="IPR051610">
    <property type="entry name" value="GPI/OXD"/>
</dbReference>
<proteinExistence type="predicted"/>
<dbReference type="SUPFAM" id="SSF51182">
    <property type="entry name" value="RmlC-like cupins"/>
    <property type="match status" value="1"/>
</dbReference>
<evidence type="ECO:0000313" key="3">
    <source>
        <dbReference type="EMBL" id="ADV84312.1"/>
    </source>
</evidence>
<dbReference type="STRING" id="401053.AciPR4_3559"/>
<evidence type="ECO:0000259" key="2">
    <source>
        <dbReference type="Pfam" id="PF07883"/>
    </source>
</evidence>
<protein>
    <submittedName>
        <fullName evidence="3">Cupin 2 conserved barrel domain protein</fullName>
    </submittedName>
</protein>
<dbReference type="Proteomes" id="UP000006844">
    <property type="component" value="Chromosome"/>
</dbReference>
<dbReference type="KEGG" id="tsa:AciPR4_3559"/>
<dbReference type="PANTHER" id="PTHR35848">
    <property type="entry name" value="OXALATE-BINDING PROTEIN"/>
    <property type="match status" value="1"/>
</dbReference>
<feature type="domain" description="Cupin type-2" evidence="2">
    <location>
        <begin position="41"/>
        <end position="111"/>
    </location>
</feature>